<dbReference type="InterPro" id="IPR003661">
    <property type="entry name" value="HisK_dim/P_dom"/>
</dbReference>
<evidence type="ECO:0000313" key="13">
    <source>
        <dbReference type="EMBL" id="WJW68081.1"/>
    </source>
</evidence>
<dbReference type="InterPro" id="IPR000700">
    <property type="entry name" value="PAS-assoc_C"/>
</dbReference>
<reference evidence="13" key="2">
    <citation type="journal article" date="2024" name="Nature">
        <title>Anoxygenic phototroph of the Chloroflexota uses a type I reaction centre.</title>
        <authorList>
            <person name="Tsuji J.M."/>
            <person name="Shaw N.A."/>
            <person name="Nagashima S."/>
            <person name="Venkiteswaran J.J."/>
            <person name="Schiff S.L."/>
            <person name="Watanabe T."/>
            <person name="Fukui M."/>
            <person name="Hanada S."/>
            <person name="Tank M."/>
            <person name="Neufeld J.D."/>
        </authorList>
    </citation>
    <scope>NUCLEOTIDE SEQUENCE</scope>
    <source>
        <strain evidence="13">L227-S17</strain>
    </source>
</reference>
<dbReference type="InterPro" id="IPR036890">
    <property type="entry name" value="HATPase_C_sf"/>
</dbReference>
<feature type="domain" description="Histidine kinase" evidence="9">
    <location>
        <begin position="948"/>
        <end position="1171"/>
    </location>
</feature>
<dbReference type="EC" id="2.7.13.3" evidence="2"/>
<evidence type="ECO:0000256" key="6">
    <source>
        <dbReference type="ARBA" id="ARBA00023012"/>
    </source>
</evidence>
<keyword evidence="6" id="KW-0902">Two-component regulatory system</keyword>
<dbReference type="PANTHER" id="PTHR43711:SF31">
    <property type="entry name" value="HISTIDINE KINASE"/>
    <property type="match status" value="1"/>
</dbReference>
<keyword evidence="8" id="KW-0175">Coiled coil</keyword>
<protein>
    <recommendedName>
        <fullName evidence="2">histidine kinase</fullName>
        <ecNumber evidence="2">2.7.13.3</ecNumber>
    </recommendedName>
</protein>
<name>A0A8T7M804_9CHLR</name>
<dbReference type="InterPro" id="IPR050736">
    <property type="entry name" value="Sensor_HK_Regulatory"/>
</dbReference>
<dbReference type="Gene3D" id="3.30.565.10">
    <property type="entry name" value="Histidine kinase-like ATPase, C-terminal domain"/>
    <property type="match status" value="1"/>
</dbReference>
<gene>
    <name evidence="12" type="ORF">HXX08_19985</name>
    <name evidence="13" type="ORF">OZ401_003680</name>
</gene>
<dbReference type="Gene3D" id="3.30.450.40">
    <property type="match status" value="4"/>
</dbReference>
<sequence length="1171" mass="131466">MQDIESQTIVSAGKEEESLVNPARYEIVLRSIVNRILNLLDAEHCSIALIDKKSGELVTRASSRVTAPGKLRQSRFKLRVGIAGHVAATKQSFLCGDVNRAGEYIRIGNDQIASLMCVPLLHKKQVLGTITVTSPRFDAFTSEHLQLLDEMADQEAVGIAKLIHSDASLRQSSRLASQLQLNQITANVTNRENLITRVLEWLETNFKQSESAFLLFGKRAKDNSFYGSALAAPLILHRSILAANINKIQCWLTENCQFLPEEYRNFVKSQSFSSIILIPVGQEDKDHNWGILAVFSKNHENKIAASELELLEELGEKLSDGLELAERHQQSQEMRSYLNLLTTSLSDPLVELDLEGRVQEWNDAAEALFGFSAQEITGQFIPSSGDIAKEKAFFEHVKQGVTLANVVMEKRHKDGSILSLSVTLAPIRDVNESIRGISLLVRDITENTRLKQEAARRNQEMTNLSEIALRLASTLDTSNLLFIIKDYLGKLIDYDALYVATFDETRSIFEIQLHVEHGVYYAPESWNSTEPILNWLLQHGRQLVIDASDNDFPLKRFRSLEGHLPNALLVTPTKLDEQVSGFIAIANYQNAPFKQYHKQLMVIVASQAAIALEKARILRRSQRKAEHLTILRQVAKVTSSSLELTEVLRNTFIELHRHIDFNWANIQVFGPDGLYRQLEHDFMSGNELPELKFGSIGLSHNEVAISLRNAVPITELDYKVPRFRRILESYNSRQLLSGVLMPLWYGERCTGLLQIGASQDYLYTEDDLILITDIINQAVGPIENALLHELVITQVEQLELQAARERKLLRQTAQERERLEAIFGNSSDGIILIDDKFNVLRLNSAIGSFIGAESEEPGKKCQEVLRCQDKEGNLLCEIACPLTKALVIKEPLLHHEIRLDNRKGLRRTVSANWSAVLSAEGTTNIVATMRDVTALREVEQLKTNFVSMVSHELRNPINVINGFTKMLAEGKAGELNQLQQEFISSILVSVNQLKKLAEDILDLSRSDAGRFSVNLVPISLTDIMLKAVNNIKPMIYAKNIRLITAQLPEETCVVHADEMRLTQLIGNLFENAIKFTPQGGRIMVELKLENDFSVISIADSGIGISPEHLSRIFERFYQVQDEEARRIRGSQLGSGLGLSICKEIVERHGGRIWVESIQGKGSTFSFSIPLA</sequence>
<dbReference type="SMART" id="SM00091">
    <property type="entry name" value="PAS"/>
    <property type="match status" value="2"/>
</dbReference>
<dbReference type="InterPro" id="IPR036097">
    <property type="entry name" value="HisK_dim/P_sf"/>
</dbReference>
<feature type="domain" description="PAC" evidence="11">
    <location>
        <begin position="402"/>
        <end position="456"/>
    </location>
</feature>
<keyword evidence="7" id="KW-0472">Membrane</keyword>
<dbReference type="InterPro" id="IPR035965">
    <property type="entry name" value="PAS-like_dom_sf"/>
</dbReference>
<dbReference type="FunFam" id="1.10.287.130:FF:000001">
    <property type="entry name" value="Two-component sensor histidine kinase"/>
    <property type="match status" value="1"/>
</dbReference>
<dbReference type="Pfam" id="PF01590">
    <property type="entry name" value="GAF"/>
    <property type="match status" value="1"/>
</dbReference>
<dbReference type="SUPFAM" id="SSF47384">
    <property type="entry name" value="Homodimeric domain of signal transducing histidine kinase"/>
    <property type="match status" value="1"/>
</dbReference>
<dbReference type="PROSITE" id="PS50113">
    <property type="entry name" value="PAC"/>
    <property type="match status" value="1"/>
</dbReference>
<dbReference type="PANTHER" id="PTHR43711">
    <property type="entry name" value="TWO-COMPONENT HISTIDINE KINASE"/>
    <property type="match status" value="1"/>
</dbReference>
<proteinExistence type="predicted"/>
<dbReference type="NCBIfam" id="TIGR00229">
    <property type="entry name" value="sensory_box"/>
    <property type="match status" value="2"/>
</dbReference>
<dbReference type="CDD" id="cd00075">
    <property type="entry name" value="HATPase"/>
    <property type="match status" value="1"/>
</dbReference>
<dbReference type="SMART" id="SM00388">
    <property type="entry name" value="HisKA"/>
    <property type="match status" value="1"/>
</dbReference>
<dbReference type="PROSITE" id="PS50112">
    <property type="entry name" value="PAS"/>
    <property type="match status" value="2"/>
</dbReference>
<dbReference type="SUPFAM" id="SSF55781">
    <property type="entry name" value="GAF domain-like"/>
    <property type="match status" value="4"/>
</dbReference>
<dbReference type="SMART" id="SM00086">
    <property type="entry name" value="PAC"/>
    <property type="match status" value="2"/>
</dbReference>
<evidence type="ECO:0000313" key="12">
    <source>
        <dbReference type="EMBL" id="NWJ48143.1"/>
    </source>
</evidence>
<dbReference type="InterPro" id="IPR003018">
    <property type="entry name" value="GAF"/>
</dbReference>
<dbReference type="CDD" id="cd00130">
    <property type="entry name" value="PAS"/>
    <property type="match status" value="2"/>
</dbReference>
<dbReference type="Pfam" id="PF13188">
    <property type="entry name" value="PAS_8"/>
    <property type="match status" value="1"/>
</dbReference>
<dbReference type="InterPro" id="IPR029016">
    <property type="entry name" value="GAF-like_dom_sf"/>
</dbReference>
<dbReference type="Gene3D" id="3.30.450.20">
    <property type="entry name" value="PAS domain"/>
    <property type="match status" value="2"/>
</dbReference>
<feature type="coiled-coil region" evidence="8">
    <location>
        <begin position="795"/>
        <end position="822"/>
    </location>
</feature>
<evidence type="ECO:0000256" key="3">
    <source>
        <dbReference type="ARBA" id="ARBA00022553"/>
    </source>
</evidence>
<dbReference type="Gene3D" id="1.10.287.130">
    <property type="match status" value="1"/>
</dbReference>
<evidence type="ECO:0000313" key="15">
    <source>
        <dbReference type="Proteomes" id="UP001431572"/>
    </source>
</evidence>
<dbReference type="Pfam" id="PF13185">
    <property type="entry name" value="GAF_2"/>
    <property type="match status" value="1"/>
</dbReference>
<dbReference type="Proteomes" id="UP000521676">
    <property type="component" value="Unassembled WGS sequence"/>
</dbReference>
<keyword evidence="5" id="KW-0418">Kinase</keyword>
<dbReference type="GO" id="GO:0000155">
    <property type="term" value="F:phosphorelay sensor kinase activity"/>
    <property type="evidence" value="ECO:0007669"/>
    <property type="project" value="InterPro"/>
</dbReference>
<dbReference type="SMART" id="SM00065">
    <property type="entry name" value="GAF"/>
    <property type="match status" value="2"/>
</dbReference>
<dbReference type="SMART" id="SM00387">
    <property type="entry name" value="HATPase_c"/>
    <property type="match status" value="1"/>
</dbReference>
<dbReference type="Pfam" id="PF08448">
    <property type="entry name" value="PAS_4"/>
    <property type="match status" value="1"/>
</dbReference>
<dbReference type="InterPro" id="IPR000014">
    <property type="entry name" value="PAS"/>
</dbReference>
<dbReference type="CDD" id="cd00082">
    <property type="entry name" value="HisKA"/>
    <property type="match status" value="1"/>
</dbReference>
<dbReference type="EMBL" id="CP128400">
    <property type="protein sequence ID" value="WJW68081.1"/>
    <property type="molecule type" value="Genomic_DNA"/>
</dbReference>
<dbReference type="Proteomes" id="UP001431572">
    <property type="component" value="Chromosome 2"/>
</dbReference>
<dbReference type="RefSeq" id="WP_341469985.1">
    <property type="nucleotide sequence ID" value="NZ_CP128400.1"/>
</dbReference>
<evidence type="ECO:0000259" key="10">
    <source>
        <dbReference type="PROSITE" id="PS50112"/>
    </source>
</evidence>
<feature type="domain" description="PAS" evidence="10">
    <location>
        <begin position="815"/>
        <end position="856"/>
    </location>
</feature>
<dbReference type="InterPro" id="IPR004358">
    <property type="entry name" value="Sig_transdc_His_kin-like_C"/>
</dbReference>
<evidence type="ECO:0000259" key="9">
    <source>
        <dbReference type="PROSITE" id="PS50109"/>
    </source>
</evidence>
<evidence type="ECO:0000256" key="7">
    <source>
        <dbReference type="ARBA" id="ARBA00023136"/>
    </source>
</evidence>
<evidence type="ECO:0000256" key="1">
    <source>
        <dbReference type="ARBA" id="ARBA00000085"/>
    </source>
</evidence>
<dbReference type="AlphaFoldDB" id="A0A8T7M804"/>
<dbReference type="FunFam" id="3.30.565.10:FF:000006">
    <property type="entry name" value="Sensor histidine kinase WalK"/>
    <property type="match status" value="1"/>
</dbReference>
<dbReference type="EMBL" id="JACATZ010000003">
    <property type="protein sequence ID" value="NWJ48143.1"/>
    <property type="molecule type" value="Genomic_DNA"/>
</dbReference>
<dbReference type="Pfam" id="PF02518">
    <property type="entry name" value="HATPase_c"/>
    <property type="match status" value="1"/>
</dbReference>
<keyword evidence="4" id="KW-0808">Transferase</keyword>
<evidence type="ECO:0000256" key="8">
    <source>
        <dbReference type="SAM" id="Coils"/>
    </source>
</evidence>
<dbReference type="PRINTS" id="PR00344">
    <property type="entry name" value="BCTRLSENSOR"/>
</dbReference>
<evidence type="ECO:0000256" key="2">
    <source>
        <dbReference type="ARBA" id="ARBA00012438"/>
    </source>
</evidence>
<dbReference type="InterPro" id="IPR001610">
    <property type="entry name" value="PAC"/>
</dbReference>
<evidence type="ECO:0000313" key="14">
    <source>
        <dbReference type="Proteomes" id="UP000521676"/>
    </source>
</evidence>
<dbReference type="SUPFAM" id="SSF55874">
    <property type="entry name" value="ATPase domain of HSP90 chaperone/DNA topoisomerase II/histidine kinase"/>
    <property type="match status" value="1"/>
</dbReference>
<keyword evidence="15" id="KW-1185">Reference proteome</keyword>
<accession>A0A8T7M804</accession>
<dbReference type="InterPro" id="IPR005467">
    <property type="entry name" value="His_kinase_dom"/>
</dbReference>
<feature type="domain" description="PAS" evidence="10">
    <location>
        <begin position="330"/>
        <end position="379"/>
    </location>
</feature>
<keyword evidence="3" id="KW-0597">Phosphoprotein</keyword>
<evidence type="ECO:0000256" key="5">
    <source>
        <dbReference type="ARBA" id="ARBA00022777"/>
    </source>
</evidence>
<organism evidence="12 14">
    <name type="scientific">Candidatus Chlorohelix allophototropha</name>
    <dbReference type="NCBI Taxonomy" id="3003348"/>
    <lineage>
        <taxon>Bacteria</taxon>
        <taxon>Bacillati</taxon>
        <taxon>Chloroflexota</taxon>
        <taxon>Chloroflexia</taxon>
        <taxon>Candidatus Chloroheliales</taxon>
        <taxon>Candidatus Chloroheliaceae</taxon>
        <taxon>Candidatus Chlorohelix</taxon>
    </lineage>
</organism>
<dbReference type="Pfam" id="PF00512">
    <property type="entry name" value="HisKA"/>
    <property type="match status" value="1"/>
</dbReference>
<dbReference type="InterPro" id="IPR003594">
    <property type="entry name" value="HATPase_dom"/>
</dbReference>
<evidence type="ECO:0000256" key="4">
    <source>
        <dbReference type="ARBA" id="ARBA00022679"/>
    </source>
</evidence>
<dbReference type="SUPFAM" id="SSF55785">
    <property type="entry name" value="PYP-like sensor domain (PAS domain)"/>
    <property type="match status" value="2"/>
</dbReference>
<evidence type="ECO:0000259" key="11">
    <source>
        <dbReference type="PROSITE" id="PS50113"/>
    </source>
</evidence>
<comment type="catalytic activity">
    <reaction evidence="1">
        <text>ATP + protein L-histidine = ADP + protein N-phospho-L-histidine.</text>
        <dbReference type="EC" id="2.7.13.3"/>
    </reaction>
</comment>
<dbReference type="PROSITE" id="PS50109">
    <property type="entry name" value="HIS_KIN"/>
    <property type="match status" value="1"/>
</dbReference>
<reference evidence="12 14" key="1">
    <citation type="submission" date="2020-06" db="EMBL/GenBank/DDBJ databases">
        <title>Anoxygenic phototrophic Chloroflexota member uses a Type I reaction center.</title>
        <authorList>
            <person name="Tsuji J.M."/>
            <person name="Shaw N.A."/>
            <person name="Nagashima S."/>
            <person name="Venkiteswaran J."/>
            <person name="Schiff S.L."/>
            <person name="Hanada S."/>
            <person name="Tank M."/>
            <person name="Neufeld J.D."/>
        </authorList>
    </citation>
    <scope>NUCLEOTIDE SEQUENCE [LARGE SCALE GENOMIC DNA]</scope>
    <source>
        <strain evidence="12">L227-S17</strain>
    </source>
</reference>
<dbReference type="InterPro" id="IPR013656">
    <property type="entry name" value="PAS_4"/>
</dbReference>